<gene>
    <name evidence="6" type="ORF">EDD36DRAFT_389849</name>
</gene>
<organism evidence="6 7">
    <name type="scientific">Exophiala viscosa</name>
    <dbReference type="NCBI Taxonomy" id="2486360"/>
    <lineage>
        <taxon>Eukaryota</taxon>
        <taxon>Fungi</taxon>
        <taxon>Dikarya</taxon>
        <taxon>Ascomycota</taxon>
        <taxon>Pezizomycotina</taxon>
        <taxon>Eurotiomycetes</taxon>
        <taxon>Chaetothyriomycetidae</taxon>
        <taxon>Chaetothyriales</taxon>
        <taxon>Herpotrichiellaceae</taxon>
        <taxon>Exophiala</taxon>
    </lineage>
</organism>
<accession>A0AAN6E3S8</accession>
<name>A0AAN6E3S8_9EURO</name>
<dbReference type="InterPro" id="IPR036291">
    <property type="entry name" value="NAD(P)-bd_dom_sf"/>
</dbReference>
<reference evidence="6" key="1">
    <citation type="journal article" date="2022" name="bioRxiv">
        <title>Deciphering the potential niche of two novel black yeast fungi from a biological soil crust based on their genomes, phenotypes, and melanin regulation.</title>
        <authorList>
            <consortium name="DOE Joint Genome Institute"/>
            <person name="Carr E.C."/>
            <person name="Barton Q."/>
            <person name="Grambo S."/>
            <person name="Sullivan M."/>
            <person name="Renfro C.M."/>
            <person name="Kuo A."/>
            <person name="Pangilinan J."/>
            <person name="Lipzen A."/>
            <person name="Keymanesh K."/>
            <person name="Savage E."/>
            <person name="Barry K."/>
            <person name="Grigoriev I.V."/>
            <person name="Riekhof W.R."/>
            <person name="Harris S.S."/>
        </authorList>
    </citation>
    <scope>NUCLEOTIDE SEQUENCE</scope>
    <source>
        <strain evidence="6">JF 03-4F</strain>
    </source>
</reference>
<dbReference type="CDD" id="cd05233">
    <property type="entry name" value="SDR_c"/>
    <property type="match status" value="1"/>
</dbReference>
<dbReference type="Gene3D" id="3.40.50.720">
    <property type="entry name" value="NAD(P)-binding Rossmann-like Domain"/>
    <property type="match status" value="1"/>
</dbReference>
<dbReference type="Pfam" id="PF13561">
    <property type="entry name" value="adh_short_C2"/>
    <property type="match status" value="1"/>
</dbReference>
<evidence type="ECO:0000313" key="6">
    <source>
        <dbReference type="EMBL" id="KAI1617386.1"/>
    </source>
</evidence>
<dbReference type="PRINTS" id="PR00080">
    <property type="entry name" value="SDRFAMILY"/>
</dbReference>
<dbReference type="PANTHER" id="PTHR24321">
    <property type="entry name" value="DEHYDROGENASES, SHORT CHAIN"/>
    <property type="match status" value="1"/>
</dbReference>
<evidence type="ECO:0000313" key="7">
    <source>
        <dbReference type="Proteomes" id="UP001203852"/>
    </source>
</evidence>
<dbReference type="SUPFAM" id="SSF51735">
    <property type="entry name" value="NAD(P)-binding Rossmann-fold domains"/>
    <property type="match status" value="1"/>
</dbReference>
<evidence type="ECO:0000256" key="2">
    <source>
        <dbReference type="ARBA" id="ARBA00022857"/>
    </source>
</evidence>
<keyword evidence="2" id="KW-0521">NADP</keyword>
<dbReference type="AlphaFoldDB" id="A0AAN6E3S8"/>
<protein>
    <submittedName>
        <fullName evidence="6">Oxidoreductase</fullName>
    </submittedName>
</protein>
<dbReference type="PRINTS" id="PR00081">
    <property type="entry name" value="GDHRDH"/>
</dbReference>
<evidence type="ECO:0000256" key="3">
    <source>
        <dbReference type="ARBA" id="ARBA00023002"/>
    </source>
</evidence>
<dbReference type="Proteomes" id="UP001203852">
    <property type="component" value="Unassembled WGS sequence"/>
</dbReference>
<dbReference type="PROSITE" id="PS00061">
    <property type="entry name" value="ADH_SHORT"/>
    <property type="match status" value="1"/>
</dbReference>
<proteinExistence type="inferred from homology"/>
<comment type="similarity">
    <text evidence="1">Belongs to the short-chain dehydrogenases/reductases (SDR) family.</text>
</comment>
<evidence type="ECO:0000256" key="4">
    <source>
        <dbReference type="ARBA" id="ARBA00023027"/>
    </source>
</evidence>
<dbReference type="EMBL" id="MU404350">
    <property type="protein sequence ID" value="KAI1617386.1"/>
    <property type="molecule type" value="Genomic_DNA"/>
</dbReference>
<evidence type="ECO:0000256" key="1">
    <source>
        <dbReference type="ARBA" id="ARBA00006484"/>
    </source>
</evidence>
<dbReference type="PANTHER" id="PTHR24321:SF8">
    <property type="entry name" value="ESTRADIOL 17-BETA-DEHYDROGENASE 8-RELATED"/>
    <property type="match status" value="1"/>
</dbReference>
<evidence type="ECO:0000259" key="5">
    <source>
        <dbReference type="SMART" id="SM00822"/>
    </source>
</evidence>
<dbReference type="InterPro" id="IPR020904">
    <property type="entry name" value="Sc_DH/Rdtase_CS"/>
</dbReference>
<keyword evidence="3" id="KW-0560">Oxidoreductase</keyword>
<dbReference type="InterPro" id="IPR057326">
    <property type="entry name" value="KR_dom"/>
</dbReference>
<dbReference type="InterPro" id="IPR002347">
    <property type="entry name" value="SDR_fam"/>
</dbReference>
<dbReference type="SMART" id="SM00822">
    <property type="entry name" value="PKS_KR"/>
    <property type="match status" value="1"/>
</dbReference>
<sequence>MASLEGKVICITGGASGIGFELAKSAARRGARLSLCDNQKEQLANAVANLKSTGADVLGTVVDVTSDMQVDSWIASTVEHFGKLDGAANFAGVERKHGVFTQISDVTNQEWEFVLSVNLTGVMYCIRAQVKAMKRGGSIVNASSIGGLRGREGMAPYCVAKHGVIGLTRTAARENGAKGIRVNAVAPGPIETPMFQRLRETPNDDHDTKMMTPNSMPLQRTGQPEEVAALAAFLLSDDASFITGAVYTVDGGATS</sequence>
<keyword evidence="7" id="KW-1185">Reference proteome</keyword>
<feature type="domain" description="Ketoreductase" evidence="5">
    <location>
        <begin position="7"/>
        <end position="188"/>
    </location>
</feature>
<dbReference type="FunFam" id="3.40.50.720:FF:000084">
    <property type="entry name" value="Short-chain dehydrogenase reductase"/>
    <property type="match status" value="1"/>
</dbReference>
<dbReference type="GO" id="GO:0016491">
    <property type="term" value="F:oxidoreductase activity"/>
    <property type="evidence" value="ECO:0007669"/>
    <property type="project" value="UniProtKB-KW"/>
</dbReference>
<keyword evidence="4" id="KW-0520">NAD</keyword>
<comment type="caution">
    <text evidence="6">The sequence shown here is derived from an EMBL/GenBank/DDBJ whole genome shotgun (WGS) entry which is preliminary data.</text>
</comment>